<protein>
    <recommendedName>
        <fullName evidence="2">Competence protein CoiA-like N-terminal domain-containing protein</fullName>
    </recommendedName>
</protein>
<dbReference type="EMBL" id="MN740404">
    <property type="protein sequence ID" value="QHU04762.1"/>
    <property type="molecule type" value="Genomic_DNA"/>
</dbReference>
<evidence type="ECO:0000313" key="3">
    <source>
        <dbReference type="EMBL" id="QHU04762.1"/>
    </source>
</evidence>
<evidence type="ECO:0000259" key="2">
    <source>
        <dbReference type="Pfam" id="PF25164"/>
    </source>
</evidence>
<sequence>MSKHFTSGAFIRGTETFVTVNNAKRGEKYECPHCNGPVCFKRGKILRPHFAHHASDNPCYYYDKPSESQIHKDAKFAIRTELNEHREFAFYRVCSDCKCETECFRITADLYNENTKGMCEYDCRFKYNDAWKIPDVALVDDGKIVFISEICYKHKTLENNRPPDIPWVEIKAESFIQYINSTDDVVLKIQCMRDYVCDKCIQKNAEKERQIENERLKREELERERIAQAKIKEQNRIEQVKINEQRRIQQIIFEREQRQRIEKDRLNREIKYNCLWKILNNLEFQDKISVSFKNSDGLVDVNEEWNLFKEKKLRKLDMEAKKQNQINKERIERLDLLKQEEERDIAREKLRYWVELGKETQQQRAHDSIKKRKSNISSVYSTASTLSNAPCTHP</sequence>
<organism evidence="3">
    <name type="scientific">viral metagenome</name>
    <dbReference type="NCBI Taxonomy" id="1070528"/>
    <lineage>
        <taxon>unclassified sequences</taxon>
        <taxon>metagenomes</taxon>
        <taxon>organismal metagenomes</taxon>
    </lineage>
</organism>
<name>A0A6C0JGK1_9ZZZZ</name>
<feature type="domain" description="Competence protein CoiA-like N-terminal" evidence="2">
    <location>
        <begin position="22"/>
        <end position="56"/>
    </location>
</feature>
<proteinExistence type="predicted"/>
<evidence type="ECO:0000256" key="1">
    <source>
        <dbReference type="SAM" id="Coils"/>
    </source>
</evidence>
<keyword evidence="1" id="KW-0175">Coiled coil</keyword>
<dbReference type="AlphaFoldDB" id="A0A6C0JGK1"/>
<dbReference type="Pfam" id="PF25164">
    <property type="entry name" value="CoiA_N"/>
    <property type="match status" value="1"/>
</dbReference>
<dbReference type="InterPro" id="IPR057253">
    <property type="entry name" value="CoiA-like_N"/>
</dbReference>
<feature type="coiled-coil region" evidence="1">
    <location>
        <begin position="197"/>
        <end position="224"/>
    </location>
</feature>
<reference evidence="3" key="1">
    <citation type="journal article" date="2020" name="Nature">
        <title>Giant virus diversity and host interactions through global metagenomics.</title>
        <authorList>
            <person name="Schulz F."/>
            <person name="Roux S."/>
            <person name="Paez-Espino D."/>
            <person name="Jungbluth S."/>
            <person name="Walsh D.A."/>
            <person name="Denef V.J."/>
            <person name="McMahon K.D."/>
            <person name="Konstantinidis K.T."/>
            <person name="Eloe-Fadrosh E.A."/>
            <person name="Kyrpides N.C."/>
            <person name="Woyke T."/>
        </authorList>
    </citation>
    <scope>NUCLEOTIDE SEQUENCE</scope>
    <source>
        <strain evidence="3">GVMAG-M-3300027708-5</strain>
    </source>
</reference>
<accession>A0A6C0JGK1</accession>